<name>A0A5N5XIS2_9EURO</name>
<feature type="transmembrane region" description="Helical" evidence="1">
    <location>
        <begin position="43"/>
        <end position="62"/>
    </location>
</feature>
<evidence type="ECO:0000313" key="2">
    <source>
        <dbReference type="EMBL" id="KAB8079352.1"/>
    </source>
</evidence>
<dbReference type="Proteomes" id="UP000326565">
    <property type="component" value="Unassembled WGS sequence"/>
</dbReference>
<evidence type="ECO:0000313" key="3">
    <source>
        <dbReference type="Proteomes" id="UP000326565"/>
    </source>
</evidence>
<dbReference type="AlphaFoldDB" id="A0A5N5XIS2"/>
<gene>
    <name evidence="2" type="ORF">BDV29DRAFT_151956</name>
</gene>
<sequence length="261" mass="29345">MEGMAAHLPPRDLIVGFLSAPQNPHLMVEVNRERKISIPKYKGPAWIIVSVLEYVVALAAIANVATTSYQLGVQCICNYATEVTAQSLIWTFLAGLIHIGGTIALTLHRRITRLPQKDDALSRRFRHRFPKFLSRELTPSLYSVPSEIEEMEEPYLFLFFMGPWSYPACCSSQSKMRSPWLVVIWLQWFVAGLCWCMSLLGYGSLKPTSPGESDGIILIEPRVKTHGTEVDTRAQCLGPWQVSRCFCSTHSMSLVRVNVSV</sequence>
<dbReference type="OrthoDB" id="3009728at2759"/>
<keyword evidence="1" id="KW-0812">Transmembrane</keyword>
<dbReference type="EMBL" id="ML732151">
    <property type="protein sequence ID" value="KAB8079352.1"/>
    <property type="molecule type" value="Genomic_DNA"/>
</dbReference>
<keyword evidence="1" id="KW-1133">Transmembrane helix</keyword>
<organism evidence="2 3">
    <name type="scientific">Aspergillus leporis</name>
    <dbReference type="NCBI Taxonomy" id="41062"/>
    <lineage>
        <taxon>Eukaryota</taxon>
        <taxon>Fungi</taxon>
        <taxon>Dikarya</taxon>
        <taxon>Ascomycota</taxon>
        <taxon>Pezizomycotina</taxon>
        <taxon>Eurotiomycetes</taxon>
        <taxon>Eurotiomycetidae</taxon>
        <taxon>Eurotiales</taxon>
        <taxon>Aspergillaceae</taxon>
        <taxon>Aspergillus</taxon>
        <taxon>Aspergillus subgen. Circumdati</taxon>
    </lineage>
</organism>
<evidence type="ECO:0000256" key="1">
    <source>
        <dbReference type="SAM" id="Phobius"/>
    </source>
</evidence>
<feature type="transmembrane region" description="Helical" evidence="1">
    <location>
        <begin position="88"/>
        <end position="107"/>
    </location>
</feature>
<reference evidence="2 3" key="1">
    <citation type="submission" date="2019-04" db="EMBL/GenBank/DDBJ databases">
        <title>Friends and foes A comparative genomics study of 23 Aspergillus species from section Flavi.</title>
        <authorList>
            <consortium name="DOE Joint Genome Institute"/>
            <person name="Kjaerbolling I."/>
            <person name="Vesth T."/>
            <person name="Frisvad J.C."/>
            <person name="Nybo J.L."/>
            <person name="Theobald S."/>
            <person name="Kildgaard S."/>
            <person name="Isbrandt T."/>
            <person name="Kuo A."/>
            <person name="Sato A."/>
            <person name="Lyhne E.K."/>
            <person name="Kogle M.E."/>
            <person name="Wiebenga A."/>
            <person name="Kun R.S."/>
            <person name="Lubbers R.J."/>
            <person name="Makela M.R."/>
            <person name="Barry K."/>
            <person name="Chovatia M."/>
            <person name="Clum A."/>
            <person name="Daum C."/>
            <person name="Haridas S."/>
            <person name="He G."/>
            <person name="LaButti K."/>
            <person name="Lipzen A."/>
            <person name="Mondo S."/>
            <person name="Riley R."/>
            <person name="Salamov A."/>
            <person name="Simmons B.A."/>
            <person name="Magnuson J.K."/>
            <person name="Henrissat B."/>
            <person name="Mortensen U.H."/>
            <person name="Larsen T.O."/>
            <person name="Devries R.P."/>
            <person name="Grigoriev I.V."/>
            <person name="Machida M."/>
            <person name="Baker S.E."/>
            <person name="Andersen M.R."/>
        </authorList>
    </citation>
    <scope>NUCLEOTIDE SEQUENCE [LARGE SCALE GENOMIC DNA]</scope>
    <source>
        <strain evidence="2 3">CBS 151.66</strain>
    </source>
</reference>
<proteinExistence type="predicted"/>
<keyword evidence="3" id="KW-1185">Reference proteome</keyword>
<accession>A0A5N5XIS2</accession>
<feature type="transmembrane region" description="Helical" evidence="1">
    <location>
        <begin position="180"/>
        <end position="202"/>
    </location>
</feature>
<keyword evidence="1" id="KW-0472">Membrane</keyword>
<protein>
    <submittedName>
        <fullName evidence="2">Uncharacterized protein</fullName>
    </submittedName>
</protein>